<dbReference type="HOGENOM" id="CLU_080982_0_1_11"/>
<dbReference type="OrthoDB" id="9795689at2"/>
<dbReference type="Proteomes" id="UP000006851">
    <property type="component" value="Chromosome"/>
</dbReference>
<dbReference type="KEGG" id="cgo:Corgl_0425"/>
<name>F2NAL6_CORGP</name>
<dbReference type="Gene3D" id="3.30.70.1210">
    <property type="entry name" value="Crispr-associated protein, domain 2"/>
    <property type="match status" value="1"/>
</dbReference>
<evidence type="ECO:0000313" key="1">
    <source>
        <dbReference type="EMBL" id="AEB06543.1"/>
    </source>
</evidence>
<dbReference type="AlphaFoldDB" id="F2NAL6"/>
<accession>F2NAL6</accession>
<reference evidence="2" key="1">
    <citation type="journal article" date="2013" name="Stand. Genomic Sci.">
        <title>Complete genome sequence of Coriobacterium glomerans type strain (PW2(T)) from the midgut of Pyrrhocoris apterus L. (red soldier bug).</title>
        <authorList>
            <person name="Stackebrandt E."/>
            <person name="Zeytun A."/>
            <person name="Lapidus A."/>
            <person name="Nolan M."/>
            <person name="Lucas S."/>
            <person name="Hammon N."/>
            <person name="Deshpande S."/>
            <person name="Cheng J.F."/>
            <person name="Tapia R."/>
            <person name="Goodwin L.A."/>
            <person name="Pitluck S."/>
            <person name="Liolios K."/>
            <person name="Pagani I."/>
            <person name="Ivanova N."/>
            <person name="Mavromatis K."/>
            <person name="Mikhailova N."/>
            <person name="Huntemann M."/>
            <person name="Pati A."/>
            <person name="Chen A."/>
            <person name="Palaniappan K."/>
            <person name="Chang Y.J."/>
            <person name="Land M."/>
            <person name="Hauser L."/>
            <person name="Rohde M."/>
            <person name="Pukall R."/>
            <person name="Goker M."/>
            <person name="Detter J.C."/>
            <person name="Woyke T."/>
            <person name="Bristow J."/>
            <person name="Eisen J.A."/>
            <person name="Markowitz V."/>
            <person name="Hugenholtz P."/>
            <person name="Kyrpides N.C."/>
            <person name="Klenk H.P."/>
        </authorList>
    </citation>
    <scope>NUCLEOTIDE SEQUENCE</scope>
    <source>
        <strain evidence="2">ATCC 49209 / DSM 20642 / JCM 10262 / PW2</strain>
    </source>
</reference>
<sequence>MYISKVPLNMARPDTIRFISSPYKVHAAVEQSFSPLAKRAGDDCRILWRLDSMPKAIKTLWLYVVSPDKPDFTHVVEQAGWTDSKRWQTKSYLPLLDSLEQGQVWSFRIKANPVRKVFKDQGQSPREGIVGTVQGHVTAEQQKRWMLSRTAAHGFSVRQSQNGEPALIVSQSTKESFSRGQSTVTLATAFFDGLLEITDVVEFRKVLCSGIGRAKSFGCGLLTIVKPAV</sequence>
<dbReference type="STRING" id="700015.Corgl_0425"/>
<dbReference type="SUPFAM" id="SSF117987">
    <property type="entry name" value="CRISPR-associated protein"/>
    <property type="match status" value="2"/>
</dbReference>
<dbReference type="CDD" id="cd09727">
    <property type="entry name" value="Cas6_I-E"/>
    <property type="match status" value="1"/>
</dbReference>
<dbReference type="RefSeq" id="WP_013708286.1">
    <property type="nucleotide sequence ID" value="NC_015389.1"/>
</dbReference>
<dbReference type="Pfam" id="PF08798">
    <property type="entry name" value="CRISPR_assoc"/>
    <property type="match status" value="1"/>
</dbReference>
<keyword evidence="2" id="KW-1185">Reference proteome</keyword>
<organism evidence="1 2">
    <name type="scientific">Coriobacterium glomerans (strain ATCC 49209 / DSM 20642 / JCM 10262 / PW2)</name>
    <dbReference type="NCBI Taxonomy" id="700015"/>
    <lineage>
        <taxon>Bacteria</taxon>
        <taxon>Bacillati</taxon>
        <taxon>Actinomycetota</taxon>
        <taxon>Coriobacteriia</taxon>
        <taxon>Coriobacteriales</taxon>
        <taxon>Coriobacteriaceae</taxon>
        <taxon>Coriobacterium</taxon>
    </lineage>
</organism>
<dbReference type="Gene3D" id="3.30.70.1200">
    <property type="entry name" value="Crispr-associated protein, domain 1"/>
    <property type="match status" value="1"/>
</dbReference>
<evidence type="ECO:0000313" key="2">
    <source>
        <dbReference type="Proteomes" id="UP000006851"/>
    </source>
</evidence>
<proteinExistence type="predicted"/>
<dbReference type="SMART" id="SM01101">
    <property type="entry name" value="CRISPR_assoc"/>
    <property type="match status" value="1"/>
</dbReference>
<dbReference type="EMBL" id="CP002628">
    <property type="protein sequence ID" value="AEB06543.1"/>
    <property type="molecule type" value="Genomic_DNA"/>
</dbReference>
<dbReference type="NCBIfam" id="TIGR01907">
    <property type="entry name" value="casE_Cse3"/>
    <property type="match status" value="1"/>
</dbReference>
<protein>
    <submittedName>
        <fullName evidence="1">CRISPR-associated protein, Cse3 family</fullName>
    </submittedName>
</protein>
<dbReference type="InterPro" id="IPR010179">
    <property type="entry name" value="CRISPR-assoc_prot_Cse3"/>
</dbReference>
<gene>
    <name evidence="1" type="ordered locus">Corgl_0425</name>
</gene>
<dbReference type="eggNOG" id="ENOG5030BEK">
    <property type="taxonomic scope" value="Bacteria"/>
</dbReference>